<dbReference type="Proteomes" id="UP000503129">
    <property type="component" value="Chromosome"/>
</dbReference>
<dbReference type="AlphaFoldDB" id="A0A856MJA7"/>
<sequence length="81" mass="9156">MRERGREGEYFYALLVYAVHDGGNIPILPIYQHDELSLRAERSGAKQSQSLDVAIASLHFITLAMTKYIFTHLGCSHDGYL</sequence>
<organism evidence="1 2">
    <name type="scientific">Brasilonema sennae CENA114</name>
    <dbReference type="NCBI Taxonomy" id="415709"/>
    <lineage>
        <taxon>Bacteria</taxon>
        <taxon>Bacillati</taxon>
        <taxon>Cyanobacteriota</taxon>
        <taxon>Cyanophyceae</taxon>
        <taxon>Nostocales</taxon>
        <taxon>Scytonemataceae</taxon>
        <taxon>Brasilonema</taxon>
        <taxon>Bromeliae group (in: Brasilonema)</taxon>
    </lineage>
</organism>
<reference evidence="1 2" key="1">
    <citation type="submission" date="2018-06" db="EMBL/GenBank/DDBJ databases">
        <title>Comparative genomics of Brasilonema spp. strains.</title>
        <authorList>
            <person name="Alvarenga D.O."/>
            <person name="Fiore M.F."/>
            <person name="Varani A.M."/>
        </authorList>
    </citation>
    <scope>NUCLEOTIDE SEQUENCE [LARGE SCALE GENOMIC DNA]</scope>
    <source>
        <strain evidence="1 2">CENA114</strain>
    </source>
</reference>
<name>A0A856MJA7_9CYAN</name>
<evidence type="ECO:0000313" key="1">
    <source>
        <dbReference type="EMBL" id="QDL10260.1"/>
    </source>
</evidence>
<protein>
    <submittedName>
        <fullName evidence="1">Uncharacterized protein</fullName>
    </submittedName>
</protein>
<gene>
    <name evidence="1" type="ORF">DP114_22280</name>
</gene>
<keyword evidence="2" id="KW-1185">Reference proteome</keyword>
<dbReference type="EMBL" id="CP030118">
    <property type="protein sequence ID" value="QDL10260.1"/>
    <property type="molecule type" value="Genomic_DNA"/>
</dbReference>
<accession>A0A856MJA7</accession>
<evidence type="ECO:0000313" key="2">
    <source>
        <dbReference type="Proteomes" id="UP000503129"/>
    </source>
</evidence>
<proteinExistence type="predicted"/>
<dbReference type="KEGG" id="bsen:DP114_22280"/>